<dbReference type="AlphaFoldDB" id="A0A1F7WGS6"/>
<dbReference type="Gene3D" id="3.40.50.2000">
    <property type="entry name" value="Glycogen Phosphorylase B"/>
    <property type="match status" value="1"/>
</dbReference>
<dbReference type="EMBL" id="MGFJ01000033">
    <property type="protein sequence ID" value="OGM02000.1"/>
    <property type="molecule type" value="Genomic_DNA"/>
</dbReference>
<accession>A0A1F7WGS6</accession>
<proteinExistence type="predicted"/>
<reference evidence="2 3" key="1">
    <citation type="journal article" date="2016" name="Nat. Commun.">
        <title>Thousands of microbial genomes shed light on interconnected biogeochemical processes in an aquifer system.</title>
        <authorList>
            <person name="Anantharaman K."/>
            <person name="Brown C.T."/>
            <person name="Hug L.A."/>
            <person name="Sharon I."/>
            <person name="Castelle C.J."/>
            <person name="Probst A.J."/>
            <person name="Thomas B.C."/>
            <person name="Singh A."/>
            <person name="Wilkins M.J."/>
            <person name="Karaoz U."/>
            <person name="Brodie E.L."/>
            <person name="Williams K.H."/>
            <person name="Hubbard S.S."/>
            <person name="Banfield J.F."/>
        </authorList>
    </citation>
    <scope>NUCLEOTIDE SEQUENCE [LARGE SCALE GENOMIC DNA]</scope>
</reference>
<evidence type="ECO:0000313" key="3">
    <source>
        <dbReference type="Proteomes" id="UP000176198"/>
    </source>
</evidence>
<dbReference type="InterPro" id="IPR001296">
    <property type="entry name" value="Glyco_trans_1"/>
</dbReference>
<feature type="domain" description="Glycosyl transferase family 1" evidence="1">
    <location>
        <begin position="211"/>
        <end position="293"/>
    </location>
</feature>
<gene>
    <name evidence="2" type="ORF">A2115_01615</name>
</gene>
<dbReference type="CDD" id="cd03801">
    <property type="entry name" value="GT4_PimA-like"/>
    <property type="match status" value="1"/>
</dbReference>
<evidence type="ECO:0000259" key="1">
    <source>
        <dbReference type="Pfam" id="PF00534"/>
    </source>
</evidence>
<dbReference type="Pfam" id="PF00534">
    <property type="entry name" value="Glycos_transf_1"/>
    <property type="match status" value="1"/>
</dbReference>
<dbReference type="STRING" id="1802471.A2115_01615"/>
<dbReference type="Proteomes" id="UP000176198">
    <property type="component" value="Unassembled WGS sequence"/>
</dbReference>
<evidence type="ECO:0000313" key="2">
    <source>
        <dbReference type="EMBL" id="OGM02000.1"/>
    </source>
</evidence>
<dbReference type="GO" id="GO:0016757">
    <property type="term" value="F:glycosyltransferase activity"/>
    <property type="evidence" value="ECO:0007669"/>
    <property type="project" value="InterPro"/>
</dbReference>
<sequence length="317" mass="36127">MGIFTKIRHSISGPEISIFHKFQKPPYGGGNQFLLALAKELRKRGVDVGNNVVGRNTRAVLFNSFEFDRDKLANYRKKFGTRMIQRLAGPIGIYRETDIQIDKDIWELNGKYADATIFISNYSYNKYLELGLIYKEPHVILNACDPDIFNRFNRIPPPDGKRKIRLIATAWSDHPKKGGPFLSWLDEHFDHSKYELTFVGRTKAEFRSAHLIEPISSEKLADILRQNDIYIAPSQDDPCSNALVEALTCGMPAVFLRSGGHPELVKEGGEGYSSFDEALEAINKIASDYEKYQSKISNPDLREVTDMYLEVFDVNEH</sequence>
<protein>
    <recommendedName>
        <fullName evidence="1">Glycosyl transferase family 1 domain-containing protein</fullName>
    </recommendedName>
</protein>
<dbReference type="SUPFAM" id="SSF53756">
    <property type="entry name" value="UDP-Glycosyltransferase/glycogen phosphorylase"/>
    <property type="match status" value="1"/>
</dbReference>
<organism evidence="2 3">
    <name type="scientific">Candidatus Woesebacteria bacterium GWA1_41_8</name>
    <dbReference type="NCBI Taxonomy" id="1802471"/>
    <lineage>
        <taxon>Bacteria</taxon>
        <taxon>Candidatus Woeseibacteriota</taxon>
    </lineage>
</organism>
<comment type="caution">
    <text evidence="2">The sequence shown here is derived from an EMBL/GenBank/DDBJ whole genome shotgun (WGS) entry which is preliminary data.</text>
</comment>
<name>A0A1F7WGS6_9BACT</name>